<protein>
    <submittedName>
        <fullName evidence="2">Uncharacterized protein</fullName>
    </submittedName>
</protein>
<accession>A0A6N3C5U7</accession>
<evidence type="ECO:0000313" key="2">
    <source>
        <dbReference type="EMBL" id="VYU12260.1"/>
    </source>
</evidence>
<organism evidence="2">
    <name type="scientific">Streptococcus lutetiensis</name>
    <dbReference type="NCBI Taxonomy" id="150055"/>
    <lineage>
        <taxon>Bacteria</taxon>
        <taxon>Bacillati</taxon>
        <taxon>Bacillota</taxon>
        <taxon>Bacilli</taxon>
        <taxon>Lactobacillales</taxon>
        <taxon>Streptococcaceae</taxon>
        <taxon>Streptococcus</taxon>
    </lineage>
</organism>
<name>A0A6N3C5U7_9STRE</name>
<gene>
    <name evidence="2" type="ORF">SLLFYP71_01530</name>
</gene>
<dbReference type="EMBL" id="CACRUI010000025">
    <property type="protein sequence ID" value="VYU12260.1"/>
    <property type="molecule type" value="Genomic_DNA"/>
</dbReference>
<dbReference type="AlphaFoldDB" id="A0A6N3C5U7"/>
<keyword evidence="1" id="KW-0812">Transmembrane</keyword>
<dbReference type="RefSeq" id="WP_422070490.1">
    <property type="nucleotide sequence ID" value="NZ_CACRUI010000025.1"/>
</dbReference>
<feature type="transmembrane region" description="Helical" evidence="1">
    <location>
        <begin position="106"/>
        <end position="128"/>
    </location>
</feature>
<evidence type="ECO:0000256" key="1">
    <source>
        <dbReference type="SAM" id="Phobius"/>
    </source>
</evidence>
<keyword evidence="1" id="KW-0472">Membrane</keyword>
<proteinExistence type="predicted"/>
<feature type="transmembrane region" description="Helical" evidence="1">
    <location>
        <begin position="35"/>
        <end position="53"/>
    </location>
</feature>
<sequence>MAGAAISPLMSLFVLETQKTMFTLPHWQIAYSRSSLVVILLVIFICTLSAYLASRQVIKGLPAVFLRGKTKKVHHIFLEKVPLFWNRISDETKWAIRDAFINRVRVLMGIVGVAGSMMLLIAGVGMPISMNHLVDKAYNTDFLYAKRLTVANYNQAAKTY</sequence>
<keyword evidence="1" id="KW-1133">Transmembrane helix</keyword>
<reference evidence="2" key="1">
    <citation type="submission" date="2019-11" db="EMBL/GenBank/DDBJ databases">
        <authorList>
            <person name="Feng L."/>
        </authorList>
    </citation>
    <scope>NUCLEOTIDE SEQUENCE</scope>
    <source>
        <strain evidence="2">SLutetiensisLFYP71</strain>
    </source>
</reference>